<dbReference type="Proteomes" id="UP000321058">
    <property type="component" value="Unassembled WGS sequence"/>
</dbReference>
<feature type="domain" description="Acetophenone carboxylase-like C-terminal" evidence="3">
    <location>
        <begin position="531"/>
        <end position="659"/>
    </location>
</feature>
<dbReference type="GO" id="GO:0017168">
    <property type="term" value="F:5-oxoprolinase (ATP-hydrolyzing) activity"/>
    <property type="evidence" value="ECO:0007669"/>
    <property type="project" value="TreeGrafter"/>
</dbReference>
<evidence type="ECO:0000259" key="1">
    <source>
        <dbReference type="Pfam" id="PF01968"/>
    </source>
</evidence>
<dbReference type="EMBL" id="BKAJ01000054">
    <property type="protein sequence ID" value="GEP56084.1"/>
    <property type="molecule type" value="Genomic_DNA"/>
</dbReference>
<dbReference type="InterPro" id="IPR008040">
    <property type="entry name" value="Hydant_A_N"/>
</dbReference>
<evidence type="ECO:0000259" key="3">
    <source>
        <dbReference type="Pfam" id="PF19278"/>
    </source>
</evidence>
<evidence type="ECO:0000313" key="4">
    <source>
        <dbReference type="EMBL" id="GEP56084.1"/>
    </source>
</evidence>
<evidence type="ECO:0000313" key="5">
    <source>
        <dbReference type="Proteomes" id="UP000321058"/>
    </source>
</evidence>
<dbReference type="InterPro" id="IPR002821">
    <property type="entry name" value="Hydantoinase_A"/>
</dbReference>
<dbReference type="PANTHER" id="PTHR11365:SF23">
    <property type="entry name" value="HYPOTHETICAL 5-OXOPROLINASE (EUROFUNG)-RELATED"/>
    <property type="match status" value="1"/>
</dbReference>
<sequence>MDDGAGLLKVYKSPTTSPDPIEGVLDVVALAAAGEGRTTQALLAATDMFIHSTTRAINAVVTGKTAHTAFLTTRGHPDILLVREGGRTDAFNYRIPYPAPYVPRSLTFEVEERIGADGRIVRPLVAASVHDIADRLKAAGVEAVAVCLLWSIVNPAHELAVAAILAERLPGVPVTLSHQLNPSLREYRRASSCCIDASLKPVMTRYLRALTSRLGESGLAGKMFAVTSQGGIADIEELAERPILSLNSGPSMAPVSGRHYALAEHGHTAIVTDAGGTTYDVSLVRNGAIPWTRETWIGPLYQGHMTGFPSVDVKSIGAGGGSIASVDGGGMLHVGPQSAGSNPGPVCYGRGGIHPTVTDAALVLGYIDPDFFLGGRMALAVEAARTAIATQIAQPLGLSLDDAALAIIELATETMINAIEEITVKQGIDPEDTTIVGGGGAAGLNAVAIARRLKCRTVLFPEVGAVLSAAGAIMSELRREFVRTEFMRVSHFDVARANVIVAGLRAEAQAFLDGNVGAGRDTVIDYFIEGHYPSQVWEIEVALEGPIFDATVGAANLIRDFHARHREIFSFADDHDEVEIVSWRAVARSRIADSRAGLRLATAPPATGERVRSMVFRDTGRLDAPVYDLDALPQDHPVTGPAIIESSFTTIVVDPGSRAVRQPAQIVVEPFLGRLAGQGG</sequence>
<organism evidence="4 5">
    <name type="scientific">Reyranella soli</name>
    <dbReference type="NCBI Taxonomy" id="1230389"/>
    <lineage>
        <taxon>Bacteria</taxon>
        <taxon>Pseudomonadati</taxon>
        <taxon>Pseudomonadota</taxon>
        <taxon>Alphaproteobacteria</taxon>
        <taxon>Hyphomicrobiales</taxon>
        <taxon>Reyranellaceae</taxon>
        <taxon>Reyranella</taxon>
    </lineage>
</organism>
<dbReference type="Pfam" id="PF01968">
    <property type="entry name" value="Hydantoinase_A"/>
    <property type="match status" value="1"/>
</dbReference>
<dbReference type="GO" id="GO:0006749">
    <property type="term" value="P:glutathione metabolic process"/>
    <property type="evidence" value="ECO:0007669"/>
    <property type="project" value="TreeGrafter"/>
</dbReference>
<dbReference type="AlphaFoldDB" id="A0A512NAX4"/>
<dbReference type="InterPro" id="IPR049517">
    <property type="entry name" value="ACX-like_C"/>
</dbReference>
<proteinExistence type="predicted"/>
<comment type="caution">
    <text evidence="4">The sequence shown here is derived from an EMBL/GenBank/DDBJ whole genome shotgun (WGS) entry which is preliminary data.</text>
</comment>
<dbReference type="Pfam" id="PF05378">
    <property type="entry name" value="Hydant_A_N"/>
    <property type="match status" value="1"/>
</dbReference>
<gene>
    <name evidence="4" type="ORF">RSO01_32500</name>
</gene>
<feature type="domain" description="Hydantoinase A/oxoprolinase" evidence="1">
    <location>
        <begin position="189"/>
        <end position="480"/>
    </location>
</feature>
<name>A0A512NAX4_9HYPH</name>
<keyword evidence="5" id="KW-1185">Reference proteome</keyword>
<evidence type="ECO:0000259" key="2">
    <source>
        <dbReference type="Pfam" id="PF05378"/>
    </source>
</evidence>
<protein>
    <submittedName>
        <fullName evidence="4">5-oxoprolinase</fullName>
    </submittedName>
</protein>
<feature type="domain" description="Hydantoinase/oxoprolinase N-terminal" evidence="2">
    <location>
        <begin position="3"/>
        <end position="167"/>
    </location>
</feature>
<dbReference type="Pfam" id="PF19278">
    <property type="entry name" value="Hydant_A_C"/>
    <property type="match status" value="1"/>
</dbReference>
<reference evidence="4 5" key="1">
    <citation type="submission" date="2019-07" db="EMBL/GenBank/DDBJ databases">
        <title>Whole genome shotgun sequence of Reyranella soli NBRC 108950.</title>
        <authorList>
            <person name="Hosoyama A."/>
            <person name="Uohara A."/>
            <person name="Ohji S."/>
            <person name="Ichikawa N."/>
        </authorList>
    </citation>
    <scope>NUCLEOTIDE SEQUENCE [LARGE SCALE GENOMIC DNA]</scope>
    <source>
        <strain evidence="4 5">NBRC 108950</strain>
    </source>
</reference>
<dbReference type="GO" id="GO:0005829">
    <property type="term" value="C:cytosol"/>
    <property type="evidence" value="ECO:0007669"/>
    <property type="project" value="TreeGrafter"/>
</dbReference>
<dbReference type="InterPro" id="IPR045079">
    <property type="entry name" value="Oxoprolinase-like"/>
</dbReference>
<accession>A0A512NAX4</accession>
<dbReference type="PANTHER" id="PTHR11365">
    <property type="entry name" value="5-OXOPROLINASE RELATED"/>
    <property type="match status" value="1"/>
</dbReference>